<protein>
    <submittedName>
        <fullName evidence="1">Uncharacterized protein</fullName>
    </submittedName>
</protein>
<reference evidence="1" key="1">
    <citation type="submission" date="2022-10" db="EMBL/GenBank/DDBJ databases">
        <title>Rhodococcus ferula Z13 complete genome.</title>
        <authorList>
            <person name="Long X."/>
            <person name="Zang M."/>
        </authorList>
    </citation>
    <scope>NUCLEOTIDE SEQUENCE</scope>
    <source>
        <strain evidence="1">Z13</strain>
    </source>
</reference>
<proteinExistence type="predicted"/>
<accession>A0ACD4DB64</accession>
<name>A0ACD4DB64_9NOCA</name>
<gene>
    <name evidence="1" type="ORF">OED52_11410</name>
</gene>
<evidence type="ECO:0000313" key="2">
    <source>
        <dbReference type="Proteomes" id="UP001156484"/>
    </source>
</evidence>
<dbReference type="Proteomes" id="UP001156484">
    <property type="component" value="Chromosome"/>
</dbReference>
<evidence type="ECO:0000313" key="1">
    <source>
        <dbReference type="EMBL" id="UYP17324.1"/>
    </source>
</evidence>
<dbReference type="EMBL" id="CP107551">
    <property type="protein sequence ID" value="UYP17324.1"/>
    <property type="molecule type" value="Genomic_DNA"/>
</dbReference>
<organism evidence="1 2">
    <name type="scientific">Rhodococcus sacchari</name>
    <dbReference type="NCBI Taxonomy" id="2962047"/>
    <lineage>
        <taxon>Bacteria</taxon>
        <taxon>Bacillati</taxon>
        <taxon>Actinomycetota</taxon>
        <taxon>Actinomycetes</taxon>
        <taxon>Mycobacteriales</taxon>
        <taxon>Nocardiaceae</taxon>
        <taxon>Rhodococcus</taxon>
    </lineage>
</organism>
<sequence>MAWWRTGSPAHLPAAEATDGHRDRVLVLRIHELAGHVLDRWGRRVTTVPPDVWLSDGTGVDASGPNPIG</sequence>
<keyword evidence="2" id="KW-1185">Reference proteome</keyword>